<dbReference type="PANTHER" id="PTHR22926:SF3">
    <property type="entry name" value="UNDECAPRENYL-PHOSPHATE ALPHA-N-ACETYLGLUCOSAMINYL 1-PHOSPHATE TRANSFERASE"/>
    <property type="match status" value="1"/>
</dbReference>
<protein>
    <recommendedName>
        <fullName evidence="12">Undecaprenyl-phosphate alpha-N-acetylglucosaminyl 1-phosphate transferase</fullName>
        <ecNumber evidence="12">2.7.8.33</ecNumber>
    </recommendedName>
    <alternativeName>
        <fullName evidence="12">UDP-GlcNAc:undecaprenyl-phosphate GlcNAc-1-phosphate transferase</fullName>
    </alternativeName>
    <alternativeName>
        <fullName evidence="12">Undecaprenyl-phosphate GlcNAc-1-phosphate transferase</fullName>
    </alternativeName>
</protein>
<accession>A0ABP9EHW2</accession>
<dbReference type="Proteomes" id="UP001499988">
    <property type="component" value="Unassembled WGS sequence"/>
</dbReference>
<comment type="caution">
    <text evidence="13">The sequence shown here is derived from an EMBL/GenBank/DDBJ whole genome shotgun (WGS) entry which is preliminary data.</text>
</comment>
<keyword evidence="3 12" id="KW-0997">Cell inner membrane</keyword>
<dbReference type="EMBL" id="BAABJZ010000009">
    <property type="protein sequence ID" value="GAA4876954.1"/>
    <property type="molecule type" value="Genomic_DNA"/>
</dbReference>
<feature type="transmembrane region" description="Helical" evidence="12">
    <location>
        <begin position="50"/>
        <end position="72"/>
    </location>
</feature>
<dbReference type="EC" id="2.7.8.33" evidence="12"/>
<evidence type="ECO:0000256" key="1">
    <source>
        <dbReference type="ARBA" id="ARBA00004651"/>
    </source>
</evidence>
<feature type="transmembrane region" description="Helical" evidence="12">
    <location>
        <begin position="78"/>
        <end position="94"/>
    </location>
</feature>
<proteinExistence type="inferred from homology"/>
<evidence type="ECO:0000256" key="8">
    <source>
        <dbReference type="ARBA" id="ARBA00022985"/>
    </source>
</evidence>
<feature type="transmembrane region" description="Helical" evidence="12">
    <location>
        <begin position="329"/>
        <end position="352"/>
    </location>
</feature>
<evidence type="ECO:0000256" key="6">
    <source>
        <dbReference type="ARBA" id="ARBA00022692"/>
    </source>
</evidence>
<evidence type="ECO:0000256" key="7">
    <source>
        <dbReference type="ARBA" id="ARBA00022842"/>
    </source>
</evidence>
<feature type="transmembrane region" description="Helical" evidence="12">
    <location>
        <begin position="106"/>
        <end position="124"/>
    </location>
</feature>
<reference evidence="14" key="1">
    <citation type="journal article" date="2019" name="Int. J. Syst. Evol. Microbiol.">
        <title>The Global Catalogue of Microorganisms (GCM) 10K type strain sequencing project: providing services to taxonomists for standard genome sequencing and annotation.</title>
        <authorList>
            <consortium name="The Broad Institute Genomics Platform"/>
            <consortium name="The Broad Institute Genome Sequencing Center for Infectious Disease"/>
            <person name="Wu L."/>
            <person name="Ma J."/>
        </authorList>
    </citation>
    <scope>NUCLEOTIDE SEQUENCE [LARGE SCALE GENOMIC DNA]</scope>
    <source>
        <strain evidence="14">JCM 18401</strain>
    </source>
</reference>
<evidence type="ECO:0000256" key="2">
    <source>
        <dbReference type="ARBA" id="ARBA00022475"/>
    </source>
</evidence>
<dbReference type="InterPro" id="IPR000715">
    <property type="entry name" value="Glycosyl_transferase_4"/>
</dbReference>
<keyword evidence="6 12" id="KW-0812">Transmembrane</keyword>
<feature type="transmembrane region" description="Helical" evidence="12">
    <location>
        <begin position="249"/>
        <end position="271"/>
    </location>
</feature>
<keyword evidence="10 12" id="KW-0472">Membrane</keyword>
<organism evidence="13 14">
    <name type="scientific">Ferrimonas pelagia</name>
    <dbReference type="NCBI Taxonomy" id="1177826"/>
    <lineage>
        <taxon>Bacteria</taxon>
        <taxon>Pseudomonadati</taxon>
        <taxon>Pseudomonadota</taxon>
        <taxon>Gammaproteobacteria</taxon>
        <taxon>Alteromonadales</taxon>
        <taxon>Ferrimonadaceae</taxon>
        <taxon>Ferrimonas</taxon>
    </lineage>
</organism>
<comment type="catalytic activity">
    <reaction evidence="12">
        <text>di-trans,octa-cis-undecaprenyl phosphate + UDP-N-acetyl-alpha-D-glucosamine = N-acetyl-alpha-D-glucosaminyl-di-trans,octa-cis-undecaprenyl diphosphate + UMP</text>
        <dbReference type="Rhea" id="RHEA:28090"/>
        <dbReference type="ChEBI" id="CHEBI:57705"/>
        <dbReference type="ChEBI" id="CHEBI:57865"/>
        <dbReference type="ChEBI" id="CHEBI:60392"/>
        <dbReference type="ChEBI" id="CHEBI:62959"/>
        <dbReference type="EC" id="2.7.8.33"/>
    </reaction>
</comment>
<keyword evidence="7 12" id="KW-0460">Magnesium</keyword>
<dbReference type="Pfam" id="PF00953">
    <property type="entry name" value="Glycos_transf_4"/>
    <property type="match status" value="1"/>
</dbReference>
<dbReference type="HAMAP" id="MF_02030">
    <property type="entry name" value="WecA_Gammaproteo"/>
    <property type="match status" value="1"/>
</dbReference>
<keyword evidence="9 12" id="KW-1133">Transmembrane helix</keyword>
<feature type="transmembrane region" description="Helical" evidence="12">
    <location>
        <begin position="302"/>
        <end position="323"/>
    </location>
</feature>
<dbReference type="NCBIfam" id="TIGR02380">
    <property type="entry name" value="ECA_wecA"/>
    <property type="match status" value="1"/>
</dbReference>
<evidence type="ECO:0000256" key="5">
    <source>
        <dbReference type="ARBA" id="ARBA00022679"/>
    </source>
</evidence>
<comment type="cofactor">
    <cofactor evidence="12">
        <name>Mn(2+)</name>
        <dbReference type="ChEBI" id="CHEBI:29035"/>
    </cofactor>
</comment>
<dbReference type="CDD" id="cd06853">
    <property type="entry name" value="GT_WecA_like"/>
    <property type="match status" value="1"/>
</dbReference>
<evidence type="ECO:0000256" key="9">
    <source>
        <dbReference type="ARBA" id="ARBA00022989"/>
    </source>
</evidence>
<evidence type="ECO:0000256" key="4">
    <source>
        <dbReference type="ARBA" id="ARBA00022676"/>
    </source>
</evidence>
<keyword evidence="2 12" id="KW-1003">Cell membrane</keyword>
<dbReference type="PANTHER" id="PTHR22926">
    <property type="entry name" value="PHOSPHO-N-ACETYLMURAMOYL-PENTAPEPTIDE-TRANSFERASE"/>
    <property type="match status" value="1"/>
</dbReference>
<evidence type="ECO:0000256" key="12">
    <source>
        <dbReference type="HAMAP-Rule" id="MF_02030"/>
    </source>
</evidence>
<feature type="transmembrane region" description="Helical" evidence="12">
    <location>
        <begin position="12"/>
        <end position="29"/>
    </location>
</feature>
<comment type="function">
    <text evidence="12">Catalyzes the transfer of the GlcNAc-1-phosphate moiety from UDP-GlcNAc onto the carrier lipid undecaprenyl phosphate (C55-P), yielding GlcNAc-pyrophosphoryl-undecaprenyl (GlcNAc-PP-C55).</text>
</comment>
<keyword evidence="14" id="KW-1185">Reference proteome</keyword>
<comment type="pathway">
    <text evidence="12">Bacterial outer membrane biogenesis; LPS O-antigen biosynthesis.</text>
</comment>
<name>A0ABP9EHW2_9GAMM</name>
<comment type="subcellular location">
    <subcellularLocation>
        <location evidence="12">Cell inner membrane</location>
        <topology evidence="12">Multi-pass membrane protein</topology>
    </subcellularLocation>
    <subcellularLocation>
        <location evidence="1">Cell membrane</location>
        <topology evidence="1">Multi-pass membrane protein</topology>
    </subcellularLocation>
</comment>
<feature type="transmembrane region" description="Helical" evidence="12">
    <location>
        <begin position="190"/>
        <end position="206"/>
    </location>
</feature>
<keyword evidence="5 12" id="KW-0808">Transferase</keyword>
<dbReference type="RefSeq" id="WP_345333619.1">
    <property type="nucleotide sequence ID" value="NZ_BAABJZ010000009.1"/>
</dbReference>
<keyword evidence="8 12" id="KW-0448">Lipopolysaccharide biosynthesis</keyword>
<keyword evidence="4 12" id="KW-0328">Glycosyltransferase</keyword>
<evidence type="ECO:0000313" key="14">
    <source>
        <dbReference type="Proteomes" id="UP001499988"/>
    </source>
</evidence>
<comment type="cofactor">
    <cofactor evidence="12">
        <name>Mg(2+)</name>
        <dbReference type="ChEBI" id="CHEBI:18420"/>
    </cofactor>
</comment>
<feature type="transmembrane region" description="Helical" evidence="12">
    <location>
        <begin position="218"/>
        <end position="237"/>
    </location>
</feature>
<keyword evidence="11 12" id="KW-0464">Manganese</keyword>
<sequence length="359" mass="39110">MDLLASHQLQLIIPLLFAFFASYSFIRLGKPLAVKVGLVDKPGGRKTHKGAIPLIGGIAIFLAVLSSALLFFPTSMTLRMYLLSAILMLFIGVLDDRYDLKVSYRLFAQAIAASMMIFGAGEYLSDLGNLLGFGVVHLGWFGPVITLIAVIGAINAFNMVDGIDGLAGMLSIVSFSAIAILMAIAGNQWFMLPLLFIAAIGAYLMFNLGWPVGKLRKIFMGDAGSMVIGLTIVWLLVLGSQSGSDEEVAFSPVIALWLIAVPLMDMAAIMYRRKKKGQSPFKPDRDHLHHIFMRAGLNPRQALGYITAIAILFAGIGIAGHLLAIPEYLMLAGFVALFTVYAWAIQHIWIVVKWLRAHN</sequence>
<evidence type="ECO:0000256" key="3">
    <source>
        <dbReference type="ARBA" id="ARBA00022519"/>
    </source>
</evidence>
<evidence type="ECO:0000256" key="11">
    <source>
        <dbReference type="ARBA" id="ARBA00023211"/>
    </source>
</evidence>
<feature type="transmembrane region" description="Helical" evidence="12">
    <location>
        <begin position="130"/>
        <end position="154"/>
    </location>
</feature>
<dbReference type="InterPro" id="IPR012750">
    <property type="entry name" value="ECA_WecA-rel"/>
</dbReference>
<comment type="similarity">
    <text evidence="12">Belongs to the glycosyltransferase 4 family. WecA subfamily.</text>
</comment>
<gene>
    <name evidence="12 13" type="primary">wecA</name>
    <name evidence="13" type="ORF">GCM10023333_07770</name>
</gene>
<evidence type="ECO:0000313" key="13">
    <source>
        <dbReference type="EMBL" id="GAA4876954.1"/>
    </source>
</evidence>
<evidence type="ECO:0000256" key="10">
    <source>
        <dbReference type="ARBA" id="ARBA00023136"/>
    </source>
</evidence>
<feature type="transmembrane region" description="Helical" evidence="12">
    <location>
        <begin position="166"/>
        <end position="184"/>
    </location>
</feature>